<evidence type="ECO:0000313" key="7">
    <source>
        <dbReference type="EMBL" id="RYQ98136.1"/>
    </source>
</evidence>
<dbReference type="Proteomes" id="UP000289738">
    <property type="component" value="Chromosome B08"/>
</dbReference>
<dbReference type="EMBL" id="SDMP01000018">
    <property type="protein sequence ID" value="RYQ98136.1"/>
    <property type="molecule type" value="Genomic_DNA"/>
</dbReference>
<feature type="compositionally biased region" description="Basic and acidic residues" evidence="6">
    <location>
        <begin position="366"/>
        <end position="377"/>
    </location>
</feature>
<dbReference type="GO" id="GO:0005634">
    <property type="term" value="C:nucleus"/>
    <property type="evidence" value="ECO:0007669"/>
    <property type="project" value="UniProtKB-SubCell"/>
</dbReference>
<dbReference type="AlphaFoldDB" id="A0A444Y8F3"/>
<dbReference type="SMR" id="A0A444Y8F3"/>
<dbReference type="InterPro" id="IPR005202">
    <property type="entry name" value="TF_GRAS"/>
</dbReference>
<evidence type="ECO:0000256" key="2">
    <source>
        <dbReference type="ARBA" id="ARBA00023015"/>
    </source>
</evidence>
<name>A0A444Y8F3_ARAHY</name>
<dbReference type="Pfam" id="PF03514">
    <property type="entry name" value="GRAS"/>
    <property type="match status" value="1"/>
</dbReference>
<reference evidence="7 8" key="1">
    <citation type="submission" date="2019-01" db="EMBL/GenBank/DDBJ databases">
        <title>Sequencing of cultivated peanut Arachis hypogaea provides insights into genome evolution and oil improvement.</title>
        <authorList>
            <person name="Chen X."/>
        </authorList>
    </citation>
    <scope>NUCLEOTIDE SEQUENCE [LARGE SCALE GENOMIC DNA]</scope>
    <source>
        <strain evidence="8">cv. Fuhuasheng</strain>
        <tissue evidence="7">Leaves</tissue>
    </source>
</reference>
<dbReference type="OrthoDB" id="47276at2759"/>
<organism evidence="7 8">
    <name type="scientific">Arachis hypogaea</name>
    <name type="common">Peanut</name>
    <dbReference type="NCBI Taxonomy" id="3818"/>
    <lineage>
        <taxon>Eukaryota</taxon>
        <taxon>Viridiplantae</taxon>
        <taxon>Streptophyta</taxon>
        <taxon>Embryophyta</taxon>
        <taxon>Tracheophyta</taxon>
        <taxon>Spermatophyta</taxon>
        <taxon>Magnoliopsida</taxon>
        <taxon>eudicotyledons</taxon>
        <taxon>Gunneridae</taxon>
        <taxon>Pentapetalae</taxon>
        <taxon>rosids</taxon>
        <taxon>fabids</taxon>
        <taxon>Fabales</taxon>
        <taxon>Fabaceae</taxon>
        <taxon>Papilionoideae</taxon>
        <taxon>50 kb inversion clade</taxon>
        <taxon>dalbergioids sensu lato</taxon>
        <taxon>Dalbergieae</taxon>
        <taxon>Pterocarpus clade</taxon>
        <taxon>Arachis</taxon>
    </lineage>
</organism>
<feature type="region of interest" description="Disordered" evidence="6">
    <location>
        <begin position="346"/>
        <end position="384"/>
    </location>
</feature>
<feature type="region of interest" description="SAW" evidence="5">
    <location>
        <begin position="746"/>
        <end position="823"/>
    </location>
</feature>
<dbReference type="Gramene" id="arahy.Tifrunner.gnm2.ann2.Ah18g042600.1">
    <property type="protein sequence ID" value="arahy.Tifrunner.gnm2.ann2.Ah18g042600.1-CDS-1"/>
    <property type="gene ID" value="arahy.Tifrunner.gnm2.ann2.Ah18g042600"/>
</dbReference>
<proteinExistence type="inferred from homology"/>
<keyword evidence="4" id="KW-0539">Nucleus</keyword>
<accession>A0A444Y8F3</accession>
<keyword evidence="2" id="KW-0805">Transcription regulation</keyword>
<protein>
    <submittedName>
        <fullName evidence="7">Uncharacterized protein</fullName>
    </submittedName>
</protein>
<comment type="subcellular location">
    <subcellularLocation>
        <location evidence="1">Nucleus</location>
    </subcellularLocation>
</comment>
<evidence type="ECO:0000313" key="8">
    <source>
        <dbReference type="Proteomes" id="UP000289738"/>
    </source>
</evidence>
<evidence type="ECO:0000256" key="1">
    <source>
        <dbReference type="ARBA" id="ARBA00004123"/>
    </source>
</evidence>
<feature type="short sequence motif" description="VHIID" evidence="5">
    <location>
        <begin position="557"/>
        <end position="561"/>
    </location>
</feature>
<feature type="region of interest" description="VHIID" evidence="5">
    <location>
        <begin position="526"/>
        <end position="591"/>
    </location>
</feature>
<comment type="caution">
    <text evidence="5">Lacks conserved residue(s) required for the propagation of feature annotation.</text>
</comment>
<sequence length="825" mass="92653">MDPNRVRNTDYINAYGFGDYGGALLSDFNDWDLHRQYNHPFDLTPSNAFDRFDADTFGLHAHAVSNSGSSEPFVPPSSASRVEKSMPGSAFGAVASMPDPSVEDTDFSETVRYISQILLEENFEDKPCMCYNPLSLQDTEKSFYDALNQEFPLSPNEHPLDIHQNLESPDGVSAGSFPTGSSGGCSNSNSSSTSTSSSENHLSSHDFKTLSPDTPVSGDSSLQFDSHSHLISHVPSQLHLPQHALTSIGDGVFDLDPSATKLLAQNIFSNADSILQFKRGLEEASKFLPPGPRLSTGLESSSMHAEESKRRVEKAAVPVMVENDAKERSNRVVAGPYHIVPATTKAAKNTAARSLDGVKSRKHHARQGDDGEEERCNKQSAVSVEEENEISEMFDKVLLSVENVPLSAEQQGGLVVDTQLIEQPHSSEGGRSRSKKKGRKKETVDLRTLLVLCAQAVSANDQRTANELLKQIRQHSLPFGDAYQRLARYFADGLEARMAGTGPGIHIFYASLSYKKFSAADFLKAYQVFISACPFKKFAHFFSNKMILNIAEKAETLHIVDFGILYGFQWPILIKFLAKRDGGPPKLRITGIEYPQAGFRPTERIEESGRRLAKYCKLFNVPFEYKAIASRHWETIQIEDLNIKDNEVVAVNCLVRFKNLLEETVEVNSPRNAVLNLIRRINPAIFAHTVVNGSYNAPFFLTRFREALFHYSAIYDMFDTLIPRNNAWRSMLEREFLGREIMNVVACEGLERVERPETYKQWQARNSRAGFRQLPLDKALMSKFRSKLKEWYQHHKDFVFDEDNNWMLQGWKGRILYASSCWVPA</sequence>
<feature type="compositionally biased region" description="Low complexity" evidence="6">
    <location>
        <begin position="184"/>
        <end position="201"/>
    </location>
</feature>
<gene>
    <name evidence="7" type="ORF">Ahy_B08g094207</name>
</gene>
<feature type="region of interest" description="Disordered" evidence="6">
    <location>
        <begin position="421"/>
        <end position="441"/>
    </location>
</feature>
<keyword evidence="3" id="KW-0804">Transcription</keyword>
<feature type="region of interest" description="Leucine repeat II (LRII)" evidence="5">
    <location>
        <begin position="607"/>
        <end position="639"/>
    </location>
</feature>
<feature type="compositionally biased region" description="Polar residues" evidence="6">
    <location>
        <begin position="211"/>
        <end position="221"/>
    </location>
</feature>
<feature type="region of interest" description="Disordered" evidence="6">
    <location>
        <begin position="154"/>
        <end position="221"/>
    </location>
</feature>
<dbReference type="STRING" id="3818.A0A444Y8F3"/>
<evidence type="ECO:0000256" key="5">
    <source>
        <dbReference type="PROSITE-ProRule" id="PRU01191"/>
    </source>
</evidence>
<keyword evidence="8" id="KW-1185">Reference proteome</keyword>
<dbReference type="PROSITE" id="PS50985">
    <property type="entry name" value="GRAS"/>
    <property type="match status" value="1"/>
</dbReference>
<comment type="similarity">
    <text evidence="5">Belongs to the GRAS family.</text>
</comment>
<evidence type="ECO:0000256" key="4">
    <source>
        <dbReference type="ARBA" id="ARBA00023242"/>
    </source>
</evidence>
<comment type="caution">
    <text evidence="7">The sequence shown here is derived from an EMBL/GenBank/DDBJ whole genome shotgun (WGS) entry which is preliminary data.</text>
</comment>
<feature type="region of interest" description="Disordered" evidence="6">
    <location>
        <begin position="288"/>
        <end position="311"/>
    </location>
</feature>
<dbReference type="PANTHER" id="PTHR31636">
    <property type="entry name" value="OSJNBA0084A10.13 PROTEIN-RELATED"/>
    <property type="match status" value="1"/>
</dbReference>
<evidence type="ECO:0000256" key="6">
    <source>
        <dbReference type="SAM" id="MobiDB-lite"/>
    </source>
</evidence>
<evidence type="ECO:0000256" key="3">
    <source>
        <dbReference type="ARBA" id="ARBA00023163"/>
    </source>
</evidence>